<sequence>MSLPIGATGSPGCYRSLTLCLATCFGISTMGGPPVRPAMAQDAPPPAAAPALAAAHPADSRMTQPQLEQLLAPIALYPDSLLAEMLIASSYPLEVVQAQRWLGREANAKLQGEALAQALQQQPWDDSVKSLVLFPDVLKMMNDQLEWTQQLGDAVLAQQADVLNAVQVLRNRAQQAGKLESGSQQTITVSQNVPLPRQVDLVGEATPVSVAVAPPPQIITIEPAQPDQIHVPAYNPAVVYGPWPYPSYPPPYYPPPAGWGVGNALLTGMAFAGGVALVGSIWGGAGCGWNSGDININSSRVRNVDRSRTTGDVGNRWQHNSAHRQGVAYRNEEVRNRFQGDRPGSAAARDQFRGRVEQADRGGSALNQRASPSRSNTAGTGQGARAGPSPPVRAGAGERASAAGGTRASGSQGGATRASGAQGSGTRTGAAQGSAVRAGGERAAGGGANSLRHAPSGRPAVSGQAAQDRRGTGATRGAQSFQGIGQGGDVRTASQRGQASRQSPPSARPAAGGGGRTASVGGRGGGGRGR</sequence>
<dbReference type="PANTHER" id="PTHR40269:SF1">
    <property type="entry name" value="OUTER MEMBRANE PROTEIN"/>
    <property type="match status" value="1"/>
</dbReference>
<feature type="compositionally biased region" description="Basic and acidic residues" evidence="1">
    <location>
        <begin position="350"/>
        <end position="360"/>
    </location>
</feature>
<protein>
    <submittedName>
        <fullName evidence="2">DUF3300 domain-containing protein</fullName>
    </submittedName>
</protein>
<comment type="caution">
    <text evidence="2">The sequence shown here is derived from an EMBL/GenBank/DDBJ whole genome shotgun (WGS) entry which is preliminary data.</text>
</comment>
<organism evidence="2 3">
    <name type="scientific">Teichococcus oryzae</name>
    <dbReference type="NCBI Taxonomy" id="1608942"/>
    <lineage>
        <taxon>Bacteria</taxon>
        <taxon>Pseudomonadati</taxon>
        <taxon>Pseudomonadota</taxon>
        <taxon>Alphaproteobacteria</taxon>
        <taxon>Acetobacterales</taxon>
        <taxon>Roseomonadaceae</taxon>
        <taxon>Roseomonas</taxon>
    </lineage>
</organism>
<gene>
    <name evidence="2" type="ORF">F0Q34_11950</name>
</gene>
<proteinExistence type="predicted"/>
<accession>A0A5B2TGA8</accession>
<evidence type="ECO:0000313" key="3">
    <source>
        <dbReference type="Proteomes" id="UP000322110"/>
    </source>
</evidence>
<feature type="compositionally biased region" description="Polar residues" evidence="1">
    <location>
        <begin position="365"/>
        <end position="379"/>
    </location>
</feature>
<keyword evidence="3" id="KW-1185">Reference proteome</keyword>
<dbReference type="AlphaFoldDB" id="A0A5B2TGA8"/>
<dbReference type="Proteomes" id="UP000322110">
    <property type="component" value="Unassembled WGS sequence"/>
</dbReference>
<evidence type="ECO:0000313" key="2">
    <source>
        <dbReference type="EMBL" id="KAA2212840.1"/>
    </source>
</evidence>
<dbReference type="RefSeq" id="WP_149812456.1">
    <property type="nucleotide sequence ID" value="NZ_VUKA01000005.1"/>
</dbReference>
<name>A0A5B2TGA8_9PROT</name>
<dbReference type="InterPro" id="IPR021728">
    <property type="entry name" value="DUF3300"/>
</dbReference>
<dbReference type="OrthoDB" id="197257at2"/>
<feature type="compositionally biased region" description="Polar residues" evidence="1">
    <location>
        <begin position="419"/>
        <end position="431"/>
    </location>
</feature>
<feature type="region of interest" description="Disordered" evidence="1">
    <location>
        <begin position="337"/>
        <end position="530"/>
    </location>
</feature>
<feature type="region of interest" description="Disordered" evidence="1">
    <location>
        <begin position="304"/>
        <end position="325"/>
    </location>
</feature>
<dbReference type="Pfam" id="PF11737">
    <property type="entry name" value="DUF3300"/>
    <property type="match status" value="1"/>
</dbReference>
<feature type="region of interest" description="Disordered" evidence="1">
    <location>
        <begin position="38"/>
        <end position="59"/>
    </location>
</feature>
<reference evidence="2 3" key="1">
    <citation type="journal article" date="2015" name="Int. J. Syst. Evol. Microbiol.">
        <title>Roseomonas oryzae sp. nov., isolated from paddy rhizosphere soil.</title>
        <authorList>
            <person name="Ramaprasad E.V."/>
            <person name="Sasikala Ch."/>
            <person name="Ramana Ch.V."/>
        </authorList>
    </citation>
    <scope>NUCLEOTIDE SEQUENCE [LARGE SCALE GENOMIC DNA]</scope>
    <source>
        <strain evidence="2 3">KCTC 42542</strain>
    </source>
</reference>
<feature type="compositionally biased region" description="Gly residues" evidence="1">
    <location>
        <begin position="511"/>
        <end position="530"/>
    </location>
</feature>
<feature type="compositionally biased region" description="Low complexity" evidence="1">
    <location>
        <begin position="498"/>
        <end position="510"/>
    </location>
</feature>
<feature type="compositionally biased region" description="Low complexity" evidence="1">
    <location>
        <begin position="393"/>
        <end position="410"/>
    </location>
</feature>
<evidence type="ECO:0000256" key="1">
    <source>
        <dbReference type="SAM" id="MobiDB-lite"/>
    </source>
</evidence>
<dbReference type="PANTHER" id="PTHR40269">
    <property type="entry name" value="OUTER MEMBRANE PROTEIN-RELATED"/>
    <property type="match status" value="1"/>
</dbReference>
<dbReference type="EMBL" id="VUKA01000005">
    <property type="protein sequence ID" value="KAA2212840.1"/>
    <property type="molecule type" value="Genomic_DNA"/>
</dbReference>